<dbReference type="OrthoDB" id="10045531at2759"/>
<dbReference type="Proteomes" id="UP001152320">
    <property type="component" value="Chromosome 20"/>
</dbReference>
<gene>
    <name evidence="1" type="ORF">HOLleu_38113</name>
</gene>
<dbReference type="InterPro" id="IPR027417">
    <property type="entry name" value="P-loop_NTPase"/>
</dbReference>
<evidence type="ECO:0000313" key="2">
    <source>
        <dbReference type="Proteomes" id="UP001152320"/>
    </source>
</evidence>
<reference evidence="1" key="1">
    <citation type="submission" date="2021-10" db="EMBL/GenBank/DDBJ databases">
        <title>Tropical sea cucumber genome reveals ecological adaptation and Cuvierian tubules defense mechanism.</title>
        <authorList>
            <person name="Chen T."/>
        </authorList>
    </citation>
    <scope>NUCLEOTIDE SEQUENCE</scope>
    <source>
        <strain evidence="1">Nanhai2018</strain>
        <tissue evidence="1">Muscle</tissue>
    </source>
</reference>
<keyword evidence="2" id="KW-1185">Reference proteome</keyword>
<name>A0A9Q1BFT8_HOLLE</name>
<comment type="caution">
    <text evidence="1">The sequence shown here is derived from an EMBL/GenBank/DDBJ whole genome shotgun (WGS) entry which is preliminary data.</text>
</comment>
<dbReference type="AlphaFoldDB" id="A0A9Q1BFT8"/>
<sequence length="785" mass="89108">MEAKNETSLPCPMCKSESPKELTRELRDFNFNDYDVTKPNGTKVSFDEATTEFLQVNFPDLQHDSFKVPAAFYYDQDEDLDFVTDEDVPNMATEKILEDRVQKDAVEKVAHIFYVNGKKLMSPMFVISEFKFSNFLHNVALDKENKKDVNVFQGDHDVLVISFKMGIVFIQVKSISTGHTLASWNQVKDGFKQILKDKIAMRAMNRDLPFINEIPIAGFVAVPNVTDEQLTEMNFCEDHRKLLLTKSDLCEETFELWLASTFSSCKHGNENVFSFDDYTKLCSRYVGLASVVKLRTLSDAISKLGGRVSRGILNPDQNFCLKHGAQKNILLGDFGTGKSLLLMKKAEEIAKNGGRVYVISFSVVSDGSGKVHDECDNLVPFLRRMLTCEEYIKKNIVVNSFLDVLYDVGKNKCLNFPEIPLTFPFQLTPDVLCDLMKDIAKDGEIHFFFDELPLSIGLCEGGWTEFESFCEEHESMFVWISFATCSFSLKIGEDFCSLEDYGVLPGESFERTHLKRCMRTTRNGFKLIQAVRKFKGDGLGNITIHGNVVDGPRPLWLEMSSCSCGDQFKLYECRCVGTRRMKSALSTVLRKIKDVNLNDITILLHDTSSKMTHFLADAVQDACKALSIHYKCKVSSLSDARRREAEELTNEDSSDKGALTLVDIWSYKGNECKVVIFVDPYNGPVVWKVNSIWHGWVDISVAACRSLAQLIFITWPSEEQYLFLQDFKERMDKAVVLAEDEMTGQFCSGALKAIIDGRRGHPWEHKNFMDFLVAENVIDKMTVNE</sequence>
<organism evidence="1 2">
    <name type="scientific">Holothuria leucospilota</name>
    <name type="common">Black long sea cucumber</name>
    <name type="synonym">Mertensiothuria leucospilota</name>
    <dbReference type="NCBI Taxonomy" id="206669"/>
    <lineage>
        <taxon>Eukaryota</taxon>
        <taxon>Metazoa</taxon>
        <taxon>Echinodermata</taxon>
        <taxon>Eleutherozoa</taxon>
        <taxon>Echinozoa</taxon>
        <taxon>Holothuroidea</taxon>
        <taxon>Aspidochirotacea</taxon>
        <taxon>Aspidochirotida</taxon>
        <taxon>Holothuriidae</taxon>
        <taxon>Holothuria</taxon>
    </lineage>
</organism>
<dbReference type="SUPFAM" id="SSF52540">
    <property type="entry name" value="P-loop containing nucleoside triphosphate hydrolases"/>
    <property type="match status" value="1"/>
</dbReference>
<dbReference type="EMBL" id="JAIZAY010000020">
    <property type="protein sequence ID" value="KAJ8023042.1"/>
    <property type="molecule type" value="Genomic_DNA"/>
</dbReference>
<evidence type="ECO:0000313" key="1">
    <source>
        <dbReference type="EMBL" id="KAJ8023042.1"/>
    </source>
</evidence>
<proteinExistence type="predicted"/>
<protein>
    <submittedName>
        <fullName evidence="1">Uncharacterized protein</fullName>
    </submittedName>
</protein>
<accession>A0A9Q1BFT8</accession>